<protein>
    <submittedName>
        <fullName evidence="4">Ribulokinase</fullName>
    </submittedName>
</protein>
<sequence>MTFYLGIDVGTGSARAGVFDADGTLRGTAAHAIATHRPAPDFAQQSSAQIWAAVTAAVRGAVAAAGVPGESIAGIGFDATCSLVVTDAQDAPVTVSPAGEPEQDVILWMDHRAIAEAQRINAIGGAPLDHVGGVISPEMELPKLSWLKRALPGSWARAAAFWDLPDWLVHRATGGDTRSLCSTVCKWTYLGHRGQQGEGWDDAFLRAIGLEDLATPGHAALGARLAAPGSCCGGLDAR</sequence>
<dbReference type="Gene3D" id="3.30.420.40">
    <property type="match status" value="1"/>
</dbReference>
<evidence type="ECO:0000313" key="5">
    <source>
        <dbReference type="Proteomes" id="UP000609121"/>
    </source>
</evidence>
<comment type="caution">
    <text evidence="4">The sequence shown here is derived from an EMBL/GenBank/DDBJ whole genome shotgun (WGS) entry which is preliminary data.</text>
</comment>
<feature type="domain" description="Carbohydrate kinase FGGY N-terminal" evidence="3">
    <location>
        <begin position="4"/>
        <end position="210"/>
    </location>
</feature>
<dbReference type="GO" id="GO:0005737">
    <property type="term" value="C:cytoplasm"/>
    <property type="evidence" value="ECO:0007669"/>
    <property type="project" value="TreeGrafter"/>
</dbReference>
<dbReference type="EMBL" id="JACVXA010000042">
    <property type="protein sequence ID" value="MBE3639271.1"/>
    <property type="molecule type" value="Genomic_DNA"/>
</dbReference>
<dbReference type="InterPro" id="IPR018484">
    <property type="entry name" value="FGGY_N"/>
</dbReference>
<name>A0A8J7CKU9_9RHOB</name>
<keyword evidence="2" id="KW-0418">Kinase</keyword>
<evidence type="ECO:0000256" key="1">
    <source>
        <dbReference type="ARBA" id="ARBA00022679"/>
    </source>
</evidence>
<evidence type="ECO:0000259" key="3">
    <source>
        <dbReference type="Pfam" id="PF00370"/>
    </source>
</evidence>
<reference evidence="4" key="1">
    <citation type="submission" date="2020-09" db="EMBL/GenBank/DDBJ databases">
        <title>A novel bacterium of genus Mangrovicoccus, isolated from South China Sea.</title>
        <authorList>
            <person name="Huang H."/>
            <person name="Mo K."/>
            <person name="Hu Y."/>
        </authorList>
    </citation>
    <scope>NUCLEOTIDE SEQUENCE</scope>
    <source>
        <strain evidence="4">HB182678</strain>
    </source>
</reference>
<feature type="non-terminal residue" evidence="4">
    <location>
        <position position="238"/>
    </location>
</feature>
<dbReference type="PANTHER" id="PTHR43435:SF4">
    <property type="entry name" value="FGGY CARBOHYDRATE KINASE DOMAIN-CONTAINING PROTEIN"/>
    <property type="match status" value="1"/>
</dbReference>
<evidence type="ECO:0000256" key="2">
    <source>
        <dbReference type="ARBA" id="ARBA00022777"/>
    </source>
</evidence>
<dbReference type="AlphaFoldDB" id="A0A8J7CKU9"/>
<dbReference type="GO" id="GO:0019321">
    <property type="term" value="P:pentose metabolic process"/>
    <property type="evidence" value="ECO:0007669"/>
    <property type="project" value="TreeGrafter"/>
</dbReference>
<dbReference type="Proteomes" id="UP000609121">
    <property type="component" value="Unassembled WGS sequence"/>
</dbReference>
<dbReference type="InterPro" id="IPR043129">
    <property type="entry name" value="ATPase_NBD"/>
</dbReference>
<dbReference type="PANTHER" id="PTHR43435">
    <property type="entry name" value="RIBULOKINASE"/>
    <property type="match status" value="1"/>
</dbReference>
<dbReference type="RefSeq" id="WP_269142411.1">
    <property type="nucleotide sequence ID" value="NZ_JACVXA010000042.1"/>
</dbReference>
<dbReference type="SUPFAM" id="SSF53067">
    <property type="entry name" value="Actin-like ATPase domain"/>
    <property type="match status" value="1"/>
</dbReference>
<accession>A0A8J7CKU9</accession>
<proteinExistence type="predicted"/>
<dbReference type="Pfam" id="PF00370">
    <property type="entry name" value="FGGY_N"/>
    <property type="match status" value="1"/>
</dbReference>
<keyword evidence="1" id="KW-0808">Transferase</keyword>
<organism evidence="4 5">
    <name type="scientific">Mangrovicoccus algicola</name>
    <dbReference type="NCBI Taxonomy" id="2771008"/>
    <lineage>
        <taxon>Bacteria</taxon>
        <taxon>Pseudomonadati</taxon>
        <taxon>Pseudomonadota</taxon>
        <taxon>Alphaproteobacteria</taxon>
        <taxon>Rhodobacterales</taxon>
        <taxon>Paracoccaceae</taxon>
        <taxon>Mangrovicoccus</taxon>
    </lineage>
</organism>
<keyword evidence="5" id="KW-1185">Reference proteome</keyword>
<dbReference type="GO" id="GO:0019150">
    <property type="term" value="F:D-ribulokinase activity"/>
    <property type="evidence" value="ECO:0007669"/>
    <property type="project" value="TreeGrafter"/>
</dbReference>
<evidence type="ECO:0000313" key="4">
    <source>
        <dbReference type="EMBL" id="MBE3639271.1"/>
    </source>
</evidence>
<gene>
    <name evidence="4" type="ORF">ICN82_13790</name>
</gene>